<dbReference type="Gene3D" id="1.10.260.40">
    <property type="entry name" value="lambda repressor-like DNA-binding domains"/>
    <property type="match status" value="1"/>
</dbReference>
<dbReference type="OrthoDB" id="9790252at2"/>
<proteinExistence type="predicted"/>
<feature type="transmembrane region" description="Helical" evidence="1">
    <location>
        <begin position="120"/>
        <end position="140"/>
    </location>
</feature>
<dbReference type="InterPro" id="IPR025194">
    <property type="entry name" value="RodZ-like_C"/>
</dbReference>
<dbReference type="Pfam" id="PF13413">
    <property type="entry name" value="HTH_25"/>
    <property type="match status" value="1"/>
</dbReference>
<dbReference type="InterPro" id="IPR010982">
    <property type="entry name" value="Lambda_DNA-bd_dom_sf"/>
</dbReference>
<accession>A0A2G4YPN8</accession>
<dbReference type="InterPro" id="IPR050400">
    <property type="entry name" value="Bact_Cytoskel_RodZ"/>
</dbReference>
<sequence length="330" mass="36172">MNHNLVLEEDINQAGARPEDVAARVTVGQKLMQAREEKGALNLAEISQELCIRPHLLAALEQDDFNKFPSACYASGFLKNYAAYLGLNVTQIVAQYQKEYNGSSKKVDLKFIEVEKTHNYGQMMTLSFIVLSLLALYGVWHAMGQKNQMMLSALPEMSDVASNILAQVAETTRGDSEIAQVNIASETLQAETIQIAAVQEKPVPAPVVREEEPEKQDSHFTLMQQAQATPLDAKVRTPVADQVRLSVTQDSWVRVISAEKDVLVDRILLAGEEFYMADRAGMTLMTSNAGAVSLFVGAVPVSSLGKAGEIRHNISLDKADLLTTTARLSH</sequence>
<reference evidence="3 4" key="1">
    <citation type="submission" date="2017-10" db="EMBL/GenBank/DDBJ databases">
        <title>Frigbacter circumglobatus gen. nov. sp. nov., isolated from sediment cultured in situ.</title>
        <authorList>
            <person name="Zhao Z."/>
        </authorList>
    </citation>
    <scope>NUCLEOTIDE SEQUENCE [LARGE SCALE GENOMIC DNA]</scope>
    <source>
        <strain evidence="3 4">ZYL</strain>
    </source>
</reference>
<protein>
    <recommendedName>
        <fullName evidence="2">Cytoskeleton protein RodZ-like C-terminal domain-containing protein</fullName>
    </recommendedName>
</protein>
<evidence type="ECO:0000313" key="3">
    <source>
        <dbReference type="EMBL" id="PHZ84278.1"/>
    </source>
</evidence>
<name>A0A2G4YPN8_9PROT</name>
<keyword evidence="1" id="KW-0472">Membrane</keyword>
<dbReference type="PANTHER" id="PTHR34475:SF1">
    <property type="entry name" value="CYTOSKELETON PROTEIN RODZ"/>
    <property type="match status" value="1"/>
</dbReference>
<evidence type="ECO:0000313" key="4">
    <source>
        <dbReference type="Proteomes" id="UP000229730"/>
    </source>
</evidence>
<evidence type="ECO:0000256" key="1">
    <source>
        <dbReference type="SAM" id="Phobius"/>
    </source>
</evidence>
<dbReference type="RefSeq" id="WP_099474269.1">
    <property type="nucleotide sequence ID" value="NZ_CP041025.1"/>
</dbReference>
<gene>
    <name evidence="3" type="ORF">CRD36_13915</name>
</gene>
<keyword evidence="1" id="KW-1133">Transmembrane helix</keyword>
<dbReference type="PANTHER" id="PTHR34475">
    <property type="match status" value="1"/>
</dbReference>
<evidence type="ECO:0000259" key="2">
    <source>
        <dbReference type="Pfam" id="PF13464"/>
    </source>
</evidence>
<dbReference type="EMBL" id="PDEM01000025">
    <property type="protein sequence ID" value="PHZ84278.1"/>
    <property type="molecule type" value="Genomic_DNA"/>
</dbReference>
<dbReference type="GO" id="GO:0003677">
    <property type="term" value="F:DNA binding"/>
    <property type="evidence" value="ECO:0007669"/>
    <property type="project" value="InterPro"/>
</dbReference>
<comment type="caution">
    <text evidence="3">The sequence shown here is derived from an EMBL/GenBank/DDBJ whole genome shotgun (WGS) entry which is preliminary data.</text>
</comment>
<keyword evidence="4" id="KW-1185">Reference proteome</keyword>
<dbReference type="Proteomes" id="UP000229730">
    <property type="component" value="Unassembled WGS sequence"/>
</dbReference>
<feature type="domain" description="Cytoskeleton protein RodZ-like C-terminal" evidence="2">
    <location>
        <begin position="244"/>
        <end position="310"/>
    </location>
</feature>
<dbReference type="AlphaFoldDB" id="A0A2G4YPN8"/>
<keyword evidence="1" id="KW-0812">Transmembrane</keyword>
<organism evidence="3 4">
    <name type="scientific">Paremcibacter congregatus</name>
    <dbReference type="NCBI Taxonomy" id="2043170"/>
    <lineage>
        <taxon>Bacteria</taxon>
        <taxon>Pseudomonadati</taxon>
        <taxon>Pseudomonadota</taxon>
        <taxon>Alphaproteobacteria</taxon>
        <taxon>Emcibacterales</taxon>
        <taxon>Emcibacteraceae</taxon>
        <taxon>Paremcibacter</taxon>
    </lineage>
</organism>
<dbReference type="Pfam" id="PF13464">
    <property type="entry name" value="RodZ_C"/>
    <property type="match status" value="1"/>
</dbReference>
<dbReference type="InParanoid" id="A0A2G4YPN8"/>